<proteinExistence type="predicted"/>
<organism evidence="1 2">
    <name type="scientific">Gossypium arboreum</name>
    <name type="common">Tree cotton</name>
    <name type="synonym">Gossypium nanking</name>
    <dbReference type="NCBI Taxonomy" id="29729"/>
    <lineage>
        <taxon>Eukaryota</taxon>
        <taxon>Viridiplantae</taxon>
        <taxon>Streptophyta</taxon>
        <taxon>Embryophyta</taxon>
        <taxon>Tracheophyta</taxon>
        <taxon>Spermatophyta</taxon>
        <taxon>Magnoliopsida</taxon>
        <taxon>eudicotyledons</taxon>
        <taxon>Gunneridae</taxon>
        <taxon>Pentapetalae</taxon>
        <taxon>rosids</taxon>
        <taxon>malvids</taxon>
        <taxon>Malvales</taxon>
        <taxon>Malvaceae</taxon>
        <taxon>Malvoideae</taxon>
        <taxon>Gossypium</taxon>
    </lineage>
</organism>
<dbReference type="InterPro" id="IPR040256">
    <property type="entry name" value="At4g02000-like"/>
</dbReference>
<evidence type="ECO:0000313" key="2">
    <source>
        <dbReference type="Proteomes" id="UP001358586"/>
    </source>
</evidence>
<dbReference type="EMBL" id="JARKNE010000011">
    <property type="protein sequence ID" value="KAK5783457.1"/>
    <property type="molecule type" value="Genomic_DNA"/>
</dbReference>
<name>A0ABR0MYT0_GOSAR</name>
<gene>
    <name evidence="1" type="ORF">PVK06_037966</name>
</gene>
<evidence type="ECO:0000313" key="1">
    <source>
        <dbReference type="EMBL" id="KAK5783457.1"/>
    </source>
</evidence>
<accession>A0ABR0MYT0</accession>
<dbReference type="PANTHER" id="PTHR31286:SF165">
    <property type="entry name" value="DUF4283 DOMAIN-CONTAINING PROTEIN"/>
    <property type="match status" value="1"/>
</dbReference>
<protein>
    <recommendedName>
        <fullName evidence="3">DUF4283 domain-containing protein</fullName>
    </recommendedName>
</protein>
<evidence type="ECO:0008006" key="3">
    <source>
        <dbReference type="Google" id="ProtNLM"/>
    </source>
</evidence>
<comment type="caution">
    <text evidence="1">The sequence shown here is derived from an EMBL/GenBank/DDBJ whole genome shotgun (WGS) entry which is preliminary data.</text>
</comment>
<reference evidence="1 2" key="1">
    <citation type="submission" date="2023-03" db="EMBL/GenBank/DDBJ databases">
        <title>WGS of Gossypium arboreum.</title>
        <authorList>
            <person name="Yu D."/>
        </authorList>
    </citation>
    <scope>NUCLEOTIDE SEQUENCE [LARGE SCALE GENOMIC DNA]</scope>
    <source>
        <tissue evidence="1">Leaf</tissue>
    </source>
</reference>
<sequence length="301" mass="33595">MEISETSSQVMDWRKLFVANKDQSLQYFPPVNNNGSTMVAPPPEIFGAGVQRKTVKLLWAKFEATREARDWVLDHGPWHIQNKPVIVRKWEPGEKRLDFDLHKLPVRVHLSHIPLELYTGIGLSYVASAIGVPLYMYTITVGQSRLAYAKVCVEIDANQINPRTIDIVFKDDSTGTVWVEVPWMPQRCSKCSIFGYVDKGCPKKLKEINKVWVPKAKVVEAVGIGKSKLEIEAQDALLSDLSLVDGVFPENEAHSKSDLAAMVELQAKGTNKGKHKFGSLQGKGKVALLGSTNRFALLENQ</sequence>
<dbReference type="PANTHER" id="PTHR31286">
    <property type="entry name" value="GLYCINE-RICH CELL WALL STRUCTURAL PROTEIN 1.8-LIKE"/>
    <property type="match status" value="1"/>
</dbReference>
<keyword evidence="2" id="KW-1185">Reference proteome</keyword>
<dbReference type="Proteomes" id="UP001358586">
    <property type="component" value="Chromosome 11"/>
</dbReference>